<feature type="domain" description="Inositol polyphosphate-related phosphatase" evidence="3">
    <location>
        <begin position="312"/>
        <end position="738"/>
    </location>
</feature>
<feature type="compositionally biased region" description="Basic and acidic residues" evidence="1">
    <location>
        <begin position="571"/>
        <end position="585"/>
    </location>
</feature>
<evidence type="ECO:0000256" key="1">
    <source>
        <dbReference type="SAM" id="MobiDB-lite"/>
    </source>
</evidence>
<dbReference type="PRINTS" id="PR00247">
    <property type="entry name" value="GPCRCAMP"/>
</dbReference>
<feature type="transmembrane region" description="Helical" evidence="2">
    <location>
        <begin position="220"/>
        <end position="240"/>
    </location>
</feature>
<dbReference type="GO" id="GO:0004439">
    <property type="term" value="F:phosphatidylinositol-4,5-bisphosphate 5-phosphatase activity"/>
    <property type="evidence" value="ECO:0007669"/>
    <property type="project" value="TreeGrafter"/>
</dbReference>
<dbReference type="SUPFAM" id="SSF56219">
    <property type="entry name" value="DNase I-like"/>
    <property type="match status" value="1"/>
</dbReference>
<evidence type="ECO:0000259" key="3">
    <source>
        <dbReference type="SMART" id="SM00128"/>
    </source>
</evidence>
<dbReference type="Gene3D" id="1.20.1070.10">
    <property type="entry name" value="Rhodopsin 7-helix transmembrane proteins"/>
    <property type="match status" value="1"/>
</dbReference>
<dbReference type="Gene3D" id="3.60.10.10">
    <property type="entry name" value="Endonuclease/exonuclease/phosphatase"/>
    <property type="match status" value="1"/>
</dbReference>
<organism evidence="4 5">
    <name type="scientific">Pythium oligandrum</name>
    <name type="common">Mycoparasitic fungus</name>
    <dbReference type="NCBI Taxonomy" id="41045"/>
    <lineage>
        <taxon>Eukaryota</taxon>
        <taxon>Sar</taxon>
        <taxon>Stramenopiles</taxon>
        <taxon>Oomycota</taxon>
        <taxon>Peronosporomycetes</taxon>
        <taxon>Pythiales</taxon>
        <taxon>Pythiaceae</taxon>
        <taxon>Pythium</taxon>
    </lineage>
</organism>
<keyword evidence="5" id="KW-1185">Reference proteome</keyword>
<dbReference type="Pfam" id="PF22669">
    <property type="entry name" value="Exo_endo_phos2"/>
    <property type="match status" value="2"/>
</dbReference>
<dbReference type="InterPro" id="IPR000300">
    <property type="entry name" value="IPPc"/>
</dbReference>
<dbReference type="GO" id="GO:0046856">
    <property type="term" value="P:phosphatidylinositol dephosphorylation"/>
    <property type="evidence" value="ECO:0007669"/>
    <property type="project" value="InterPro"/>
</dbReference>
<dbReference type="SUPFAM" id="SSF81321">
    <property type="entry name" value="Family A G protein-coupled receptor-like"/>
    <property type="match status" value="1"/>
</dbReference>
<protein>
    <recommendedName>
        <fullName evidence="3">Inositol polyphosphate-related phosphatase domain-containing protein</fullName>
    </recommendedName>
</protein>
<dbReference type="InterPro" id="IPR000848">
    <property type="entry name" value="GPCR_cAMP"/>
</dbReference>
<evidence type="ECO:0000256" key="2">
    <source>
        <dbReference type="SAM" id="Phobius"/>
    </source>
</evidence>
<reference evidence="4" key="1">
    <citation type="submission" date="2019-03" db="EMBL/GenBank/DDBJ databases">
        <title>Long read genome sequence of the mycoparasitic Pythium oligandrum ATCC 38472 isolated from sugarbeet rhizosphere.</title>
        <authorList>
            <person name="Gaulin E."/>
        </authorList>
    </citation>
    <scope>NUCLEOTIDE SEQUENCE</scope>
    <source>
        <strain evidence="4">ATCC 38472_TT</strain>
    </source>
</reference>
<dbReference type="SMART" id="SM00128">
    <property type="entry name" value="IPPc"/>
    <property type="match status" value="1"/>
</dbReference>
<dbReference type="Pfam" id="PF05462">
    <property type="entry name" value="Dicty_CAR"/>
    <property type="match status" value="1"/>
</dbReference>
<gene>
    <name evidence="4" type="ORF">Poli38472_006385</name>
</gene>
<keyword evidence="2" id="KW-0812">Transmembrane</keyword>
<feature type="transmembrane region" description="Helical" evidence="2">
    <location>
        <begin position="61"/>
        <end position="79"/>
    </location>
</feature>
<proteinExistence type="predicted"/>
<feature type="region of interest" description="Disordered" evidence="1">
    <location>
        <begin position="565"/>
        <end position="585"/>
    </location>
</feature>
<evidence type="ECO:0000313" key="4">
    <source>
        <dbReference type="EMBL" id="TMW56375.1"/>
    </source>
</evidence>
<dbReference type="GO" id="GO:0030552">
    <property type="term" value="F:cAMP binding"/>
    <property type="evidence" value="ECO:0007669"/>
    <property type="project" value="InterPro"/>
</dbReference>
<dbReference type="Proteomes" id="UP000794436">
    <property type="component" value="Unassembled WGS sequence"/>
</dbReference>
<sequence length="921" mass="103401">MASTLAATAGTAQPAFTPEDLDTFYTIILIVGSASISGCLYVLIHNVIIRRRGDTPNLTQTMVMILAIVDLVFMVPRMFGLPNKSHDATCQVQAFSLAFSAFMSFLWNSCMAHSIYCLVVARESEARLMRRLPRYVAITVFPALLAASIEWATDRFGPAIYYCWIRESKWNLLCTYLWVIFAVCYVIAVLFYTHNHITKRVRMHGNIDALQSLTAITRALRLYMILFVFLWIPSAIFRVGGEYMSYNTRYGVGILMQITLSGHGFVTGLFYFIIHVQPLRWCRRSRSNRLYNRSTQLPTSTSARPNMQATRQPLSIFVSTYNMGEGSLSQEELAKWIPPGQDLYVIGVQECLQLNELRQNLRRHIEGRDQLTMRRSRITRYAQFTREIGRTNTTLGYHGYIAITVFVRQRDVDSGAFFMPTTSQQEVKRGKSLLFGQRASNKGAVGFAFRYFDTSFAVVTCHLTSDLKGKSHVQRRNIDAADVLQSLQLNVDDLGFEFPLMHHHTFVMGDLNYRLTQRGASPQEILELVASARQRDASTMDSSGASLRSSISVLTRRKLRAWLPSPFSGDSEGRGRPSDLETGKKSLEAPIMLTNDSLEDRLTLDGHVAIGALPATTWEDVLQHDELRFLMDASELFFGFEEPKIAFEPTFRRVKGRGILKRDASVVTAEDLGEFYTTELDGRGQRVPSYTDRILHYSLPDVRSRMHCLTYTSTEEAMCSDHKPVSGFFYVAVDRKVRPLISQEELVGLPRMQDVAGVLLCTLRIECAIIMWLGGTAAELSPSDLDALNVTVAFPLPSEDIFSEQRRLHELAAQMRGGLFAFTDSSEHAPKGNSAIVSYPLFCQFGVTHMTLTRPTDAMHVALKFESEDGASIGQGAFALPHKLLNEDGEDERVSFTVNLAVGGQLTGTLEGFVSLTMTEM</sequence>
<dbReference type="AlphaFoldDB" id="A0A8K1C4R8"/>
<feature type="transmembrane region" description="Helical" evidence="2">
    <location>
        <begin position="170"/>
        <end position="193"/>
    </location>
</feature>
<feature type="transmembrane region" description="Helical" evidence="2">
    <location>
        <begin position="24"/>
        <end position="49"/>
    </location>
</feature>
<comment type="caution">
    <text evidence="4">The sequence shown here is derived from an EMBL/GenBank/DDBJ whole genome shotgun (WGS) entry which is preliminary data.</text>
</comment>
<dbReference type="PANTHER" id="PTHR11200">
    <property type="entry name" value="INOSITOL 5-PHOSPHATASE"/>
    <property type="match status" value="1"/>
</dbReference>
<dbReference type="PANTHER" id="PTHR11200:SF275">
    <property type="entry name" value="LD06095P"/>
    <property type="match status" value="1"/>
</dbReference>
<feature type="transmembrane region" description="Helical" evidence="2">
    <location>
        <begin position="252"/>
        <end position="274"/>
    </location>
</feature>
<dbReference type="GO" id="GO:0016020">
    <property type="term" value="C:membrane"/>
    <property type="evidence" value="ECO:0007669"/>
    <property type="project" value="InterPro"/>
</dbReference>
<feature type="transmembrane region" description="Helical" evidence="2">
    <location>
        <begin position="99"/>
        <end position="120"/>
    </location>
</feature>
<accession>A0A8K1C4R8</accession>
<dbReference type="InterPro" id="IPR046985">
    <property type="entry name" value="IP5"/>
</dbReference>
<dbReference type="InterPro" id="IPR036691">
    <property type="entry name" value="Endo/exonu/phosph_ase_sf"/>
</dbReference>
<evidence type="ECO:0000313" key="5">
    <source>
        <dbReference type="Proteomes" id="UP000794436"/>
    </source>
</evidence>
<dbReference type="GO" id="GO:0004930">
    <property type="term" value="F:G protein-coupled receptor activity"/>
    <property type="evidence" value="ECO:0007669"/>
    <property type="project" value="InterPro"/>
</dbReference>
<keyword evidence="2" id="KW-0472">Membrane</keyword>
<dbReference type="OrthoDB" id="62798at2759"/>
<feature type="transmembrane region" description="Helical" evidence="2">
    <location>
        <begin position="132"/>
        <end position="150"/>
    </location>
</feature>
<dbReference type="EMBL" id="SPLM01000145">
    <property type="protein sequence ID" value="TMW56375.1"/>
    <property type="molecule type" value="Genomic_DNA"/>
</dbReference>
<name>A0A8K1C4R8_PYTOL</name>
<keyword evidence="2" id="KW-1133">Transmembrane helix</keyword>